<dbReference type="CDD" id="cd06267">
    <property type="entry name" value="PBP1_LacI_sugar_binding-like"/>
    <property type="match status" value="1"/>
</dbReference>
<dbReference type="PANTHER" id="PTHR30146:SF148">
    <property type="entry name" value="HTH-TYPE TRANSCRIPTIONAL REPRESSOR PURR-RELATED"/>
    <property type="match status" value="1"/>
</dbReference>
<keyword evidence="4" id="KW-0804">Transcription</keyword>
<dbReference type="PANTHER" id="PTHR30146">
    <property type="entry name" value="LACI-RELATED TRANSCRIPTIONAL REPRESSOR"/>
    <property type="match status" value="1"/>
</dbReference>
<name>A0A2V4AT21_9PSEU</name>
<keyword evidence="6" id="KW-1185">Reference proteome</keyword>
<evidence type="ECO:0000313" key="5">
    <source>
        <dbReference type="EMBL" id="PXY22691.1"/>
    </source>
</evidence>
<evidence type="ECO:0000256" key="2">
    <source>
        <dbReference type="ARBA" id="ARBA00023015"/>
    </source>
</evidence>
<evidence type="ECO:0000313" key="6">
    <source>
        <dbReference type="Proteomes" id="UP000249915"/>
    </source>
</evidence>
<protein>
    <submittedName>
        <fullName evidence="5">LacI family transcriptional regulator</fullName>
    </submittedName>
</protein>
<dbReference type="Pfam" id="PF00356">
    <property type="entry name" value="LacI"/>
    <property type="match status" value="1"/>
</dbReference>
<evidence type="ECO:0000256" key="4">
    <source>
        <dbReference type="ARBA" id="ARBA00023163"/>
    </source>
</evidence>
<dbReference type="GO" id="GO:0003700">
    <property type="term" value="F:DNA-binding transcription factor activity"/>
    <property type="evidence" value="ECO:0007669"/>
    <property type="project" value="TreeGrafter"/>
</dbReference>
<keyword evidence="2" id="KW-0805">Transcription regulation</keyword>
<dbReference type="InterPro" id="IPR010982">
    <property type="entry name" value="Lambda_DNA-bd_dom_sf"/>
</dbReference>
<dbReference type="SUPFAM" id="SSF53822">
    <property type="entry name" value="Periplasmic binding protein-like I"/>
    <property type="match status" value="1"/>
</dbReference>
<accession>A0A2V4AT21</accession>
<dbReference type="SUPFAM" id="SSF47413">
    <property type="entry name" value="lambda repressor-like DNA-binding domains"/>
    <property type="match status" value="1"/>
</dbReference>
<dbReference type="GO" id="GO:0000976">
    <property type="term" value="F:transcription cis-regulatory region binding"/>
    <property type="evidence" value="ECO:0007669"/>
    <property type="project" value="TreeGrafter"/>
</dbReference>
<keyword evidence="3" id="KW-0238">DNA-binding</keyword>
<dbReference type="Proteomes" id="UP000249915">
    <property type="component" value="Unassembled WGS sequence"/>
</dbReference>
<dbReference type="Gene3D" id="1.10.260.40">
    <property type="entry name" value="lambda repressor-like DNA-binding domains"/>
    <property type="match status" value="1"/>
</dbReference>
<dbReference type="InterPro" id="IPR000843">
    <property type="entry name" value="HTH_LacI"/>
</dbReference>
<organism evidence="5 6">
    <name type="scientific">Prauserella muralis</name>
    <dbReference type="NCBI Taxonomy" id="588067"/>
    <lineage>
        <taxon>Bacteria</taxon>
        <taxon>Bacillati</taxon>
        <taxon>Actinomycetota</taxon>
        <taxon>Actinomycetes</taxon>
        <taxon>Pseudonocardiales</taxon>
        <taxon>Pseudonocardiaceae</taxon>
        <taxon>Prauserella</taxon>
    </lineage>
</organism>
<dbReference type="EMBL" id="MASW01000005">
    <property type="protein sequence ID" value="PXY22691.1"/>
    <property type="molecule type" value="Genomic_DNA"/>
</dbReference>
<dbReference type="CDD" id="cd01392">
    <property type="entry name" value="HTH_LacI"/>
    <property type="match status" value="1"/>
</dbReference>
<evidence type="ECO:0000256" key="1">
    <source>
        <dbReference type="ARBA" id="ARBA00022491"/>
    </source>
</evidence>
<dbReference type="Pfam" id="PF13377">
    <property type="entry name" value="Peripla_BP_3"/>
    <property type="match status" value="1"/>
</dbReference>
<dbReference type="OrthoDB" id="3258243at2"/>
<dbReference type="Gene3D" id="3.40.50.2300">
    <property type="match status" value="2"/>
</dbReference>
<dbReference type="InterPro" id="IPR046335">
    <property type="entry name" value="LacI/GalR-like_sensor"/>
</dbReference>
<gene>
    <name evidence="5" type="ORF">BAY60_23025</name>
</gene>
<dbReference type="PROSITE" id="PS50932">
    <property type="entry name" value="HTH_LACI_2"/>
    <property type="match status" value="1"/>
</dbReference>
<sequence>MARDAGRRPTIYDVAKEAGVATSTVSRALANPDRVNERTREHVLAVAERLGYRINPLARALPSGRTQTLALCVSDVTNPHFFGIIRGAEQQTRASGYTLILGDTEESPELESNHVERLGGSVDGFVIAASRMADAEIRELAGKHRLALISRQVDGVPSVMVDHEDGTRQILEHLASLGHTSVIYLAGPRRSWTAAKRWQVIRSTARQLGMTPTRLGPFPPAVRGGAAAADAAIGQGATAAIAHNDLLAIGMLRRLAGRGVRVPADISVVGYDDIFGADFCSPPLTTLAGPFEEAGRLAVDLLLGSRDGRTRARPASQVVLPSHLAIRESTGPAPRPR</sequence>
<comment type="caution">
    <text evidence="5">The sequence shown here is derived from an EMBL/GenBank/DDBJ whole genome shotgun (WGS) entry which is preliminary data.</text>
</comment>
<dbReference type="InterPro" id="IPR028082">
    <property type="entry name" value="Peripla_BP_I"/>
</dbReference>
<evidence type="ECO:0000256" key="3">
    <source>
        <dbReference type="ARBA" id="ARBA00023125"/>
    </source>
</evidence>
<keyword evidence="1" id="KW-0678">Repressor</keyword>
<dbReference type="SMART" id="SM00354">
    <property type="entry name" value="HTH_LACI"/>
    <property type="match status" value="1"/>
</dbReference>
<proteinExistence type="predicted"/>
<reference evidence="5 6" key="1">
    <citation type="submission" date="2016-07" db="EMBL/GenBank/DDBJ databases">
        <title>Draft genome sequence of Prauserella muralis DSM 45305, isolated from a mould-covered wall in an indoor environment.</title>
        <authorList>
            <person name="Ruckert C."/>
            <person name="Albersmeier A."/>
            <person name="Jiang C.-L."/>
            <person name="Jiang Y."/>
            <person name="Kalinowski J."/>
            <person name="Schneider O."/>
            <person name="Winkler A."/>
            <person name="Zotchev S.B."/>
        </authorList>
    </citation>
    <scope>NUCLEOTIDE SEQUENCE [LARGE SCALE GENOMIC DNA]</scope>
    <source>
        <strain evidence="5 6">DSM 45305</strain>
    </source>
</reference>
<dbReference type="RefSeq" id="WP_112283292.1">
    <property type="nucleotide sequence ID" value="NZ_MASW01000005.1"/>
</dbReference>
<dbReference type="AlphaFoldDB" id="A0A2V4AT21"/>